<reference evidence="3" key="1">
    <citation type="journal article" date="2019" name="Int. J. Syst. Evol. Microbiol.">
        <title>The Global Catalogue of Microorganisms (GCM) 10K type strain sequencing project: providing services to taxonomists for standard genome sequencing and annotation.</title>
        <authorList>
            <consortium name="The Broad Institute Genomics Platform"/>
            <consortium name="The Broad Institute Genome Sequencing Center for Infectious Disease"/>
            <person name="Wu L."/>
            <person name="Ma J."/>
        </authorList>
    </citation>
    <scope>NUCLEOTIDE SEQUENCE [LARGE SCALE GENOMIC DNA]</scope>
    <source>
        <strain evidence="3">CECT 8482</strain>
    </source>
</reference>
<accession>A0ABT8DCF0</accession>
<evidence type="ECO:0000313" key="3">
    <source>
        <dbReference type="Proteomes" id="UP001243846"/>
    </source>
</evidence>
<name>A0ABT8DCF0_9RHOB</name>
<sequence>MGFPRSSLRRKDEAIAAITEAGGFGAFALLHDTFHHHLSDEAVLYPHRTGLVHISGVIDPDLPLAKIEDEHRQLLDGRDILGNIDQIRALLADGYDGPFSFEPFSPLTHAIPNIEAALRASMGYVQRARAGCLLTRNGQDDQDP</sequence>
<gene>
    <name evidence="2" type="ORF">QWZ10_16975</name>
</gene>
<dbReference type="EMBL" id="JAUFRC010000001">
    <property type="protein sequence ID" value="MDN3713019.1"/>
    <property type="molecule type" value="Genomic_DNA"/>
</dbReference>
<proteinExistence type="predicted"/>
<dbReference type="Proteomes" id="UP001243846">
    <property type="component" value="Unassembled WGS sequence"/>
</dbReference>
<organism evidence="2 3">
    <name type="scientific">Paracoccus cavernae</name>
    <dbReference type="NCBI Taxonomy" id="1571207"/>
    <lineage>
        <taxon>Bacteria</taxon>
        <taxon>Pseudomonadati</taxon>
        <taxon>Pseudomonadota</taxon>
        <taxon>Alphaproteobacteria</taxon>
        <taxon>Rhodobacterales</taxon>
        <taxon>Paracoccaceae</taxon>
        <taxon>Paracoccus</taxon>
    </lineage>
</organism>
<comment type="caution">
    <text evidence="2">The sequence shown here is derived from an EMBL/GenBank/DDBJ whole genome shotgun (WGS) entry which is preliminary data.</text>
</comment>
<feature type="domain" description="Xylose isomerase-like TIM barrel" evidence="1">
    <location>
        <begin position="12"/>
        <end position="121"/>
    </location>
</feature>
<dbReference type="Pfam" id="PF01261">
    <property type="entry name" value="AP_endonuc_2"/>
    <property type="match status" value="1"/>
</dbReference>
<keyword evidence="3" id="KW-1185">Reference proteome</keyword>
<evidence type="ECO:0000313" key="2">
    <source>
        <dbReference type="EMBL" id="MDN3713019.1"/>
    </source>
</evidence>
<evidence type="ECO:0000259" key="1">
    <source>
        <dbReference type="Pfam" id="PF01261"/>
    </source>
</evidence>
<dbReference type="InterPro" id="IPR036237">
    <property type="entry name" value="Xyl_isomerase-like_sf"/>
</dbReference>
<dbReference type="Gene3D" id="3.20.20.150">
    <property type="entry name" value="Divalent-metal-dependent TIM barrel enzymes"/>
    <property type="match status" value="1"/>
</dbReference>
<dbReference type="InterPro" id="IPR013022">
    <property type="entry name" value="Xyl_isomerase-like_TIM-brl"/>
</dbReference>
<dbReference type="SUPFAM" id="SSF51658">
    <property type="entry name" value="Xylose isomerase-like"/>
    <property type="match status" value="1"/>
</dbReference>
<protein>
    <submittedName>
        <fullName evidence="2">TIM barrel protein</fullName>
    </submittedName>
</protein>